<evidence type="ECO:0000313" key="3">
    <source>
        <dbReference type="Proteomes" id="UP000240009"/>
    </source>
</evidence>
<proteinExistence type="predicted"/>
<name>A0A2S8FST4_9BACT</name>
<dbReference type="Proteomes" id="UP000240009">
    <property type="component" value="Unassembled WGS sequence"/>
</dbReference>
<organism evidence="2 3">
    <name type="scientific">Blastopirellula marina</name>
    <dbReference type="NCBI Taxonomy" id="124"/>
    <lineage>
        <taxon>Bacteria</taxon>
        <taxon>Pseudomonadati</taxon>
        <taxon>Planctomycetota</taxon>
        <taxon>Planctomycetia</taxon>
        <taxon>Pirellulales</taxon>
        <taxon>Pirellulaceae</taxon>
        <taxon>Blastopirellula</taxon>
    </lineage>
</organism>
<reference evidence="2 3" key="1">
    <citation type="submission" date="2018-02" db="EMBL/GenBank/DDBJ databases">
        <title>Comparative genomes isolates from brazilian mangrove.</title>
        <authorList>
            <person name="Araujo J.E."/>
            <person name="Taketani R.G."/>
            <person name="Silva M.C.P."/>
            <person name="Loureco M.V."/>
            <person name="Andreote F.D."/>
        </authorList>
    </citation>
    <scope>NUCLEOTIDE SEQUENCE [LARGE SCALE GENOMIC DNA]</scope>
    <source>
        <strain evidence="2 3">HEX-2 MGV</strain>
    </source>
</reference>
<gene>
    <name evidence="2" type="ORF">C5Y96_09370</name>
</gene>
<evidence type="ECO:0000256" key="1">
    <source>
        <dbReference type="SAM" id="MobiDB-lite"/>
    </source>
</evidence>
<sequence>MPTPSKLLSSADAAERLGISVLTFYGWLSQSDLGQFQIRGESVSIEYYQGGGRGQGRIRISENEIDRLLGLMRVQPQAKKPRRSQSPKPKRLFITTPLGRPD</sequence>
<dbReference type="EMBL" id="PUIA01000030">
    <property type="protein sequence ID" value="PQO35241.1"/>
    <property type="molecule type" value="Genomic_DNA"/>
</dbReference>
<dbReference type="AlphaFoldDB" id="A0A2S8FST4"/>
<accession>A0A2S8FST4</accession>
<protein>
    <submittedName>
        <fullName evidence="2">Molybdenum-pterin-binding protein</fullName>
    </submittedName>
</protein>
<feature type="region of interest" description="Disordered" evidence="1">
    <location>
        <begin position="73"/>
        <end position="102"/>
    </location>
</feature>
<evidence type="ECO:0000313" key="2">
    <source>
        <dbReference type="EMBL" id="PQO35241.1"/>
    </source>
</evidence>
<feature type="compositionally biased region" description="Basic residues" evidence="1">
    <location>
        <begin position="79"/>
        <end position="91"/>
    </location>
</feature>
<comment type="caution">
    <text evidence="2">The sequence shown here is derived from an EMBL/GenBank/DDBJ whole genome shotgun (WGS) entry which is preliminary data.</text>
</comment>